<sequence>MKINLWLHRPCCFLKPQKPLSPRLCSSLVVSLSRLVNSFYIHLYQSFSHELRGVAAGTLLISRMVFVQLELPCPKSCPVIAAADPQPQWTLGDLLLEINTLELQLGNSSSAPVRLKEGMHSEFSHGHEVNGGEPFIMCISDEDVEDFDSDDGERFDKSLGKGTRFSCADLDLSDLESSEDEGYLKITPHLAHKKGPEDSILFEYECEREIKVKEAVRCKLSSLEASLSSENGLSSALIRVANGVQARIEAYMKLDNQYKRKIAEMTDSHLSAIQRRHEQRCQIEERRIREDAATEEARRKEIALLEEKVQQEKAKAEREARLRAVKLAEEAQKAAREAAIKESKEAAEKEAVRATEFVAEALHNHITENIQVSPSKVSNNIVSNVDKGIKVLAADNALKVEESRIKFYDEVAQEMMLNSNEEFDRCGRQISKLLRQINRTQQKVRAVSVALVGIIDGPQCPRPISCLLVAQKVVSLCENPNASFDSTAFAWGHVILSVTSQVPAVMDLLIAALHKACIYTVPKHLQPTESPSKSNDYLKIIGYREEEGCIESSDSYLKRVESYMKLYAAIIQTQVPGIQNPHGLKEGWAWLSRFLNNLPANRTTAVALHAFLKMAGFALFKRYRSQFRKILNFISDNFLPVLKKRDDASKVYVEIEEYLQSKAYLTQPEGWSLQSGLLSRELV</sequence>
<evidence type="ECO:0000313" key="2">
    <source>
        <dbReference type="Proteomes" id="UP000827976"/>
    </source>
</evidence>
<dbReference type="EMBL" id="CM037015">
    <property type="protein sequence ID" value="KAH7681602.1"/>
    <property type="molecule type" value="Genomic_DNA"/>
</dbReference>
<comment type="caution">
    <text evidence="1">The sequence shown here is derived from an EMBL/GenBank/DDBJ whole genome shotgun (WGS) entry which is preliminary data.</text>
</comment>
<dbReference type="Proteomes" id="UP000827976">
    <property type="component" value="Chromosome 5"/>
</dbReference>
<name>A0ACB7W1Q4_DIOAL</name>
<protein>
    <submittedName>
        <fullName evidence="1">GLE1-like protein</fullName>
    </submittedName>
</protein>
<organism evidence="1 2">
    <name type="scientific">Dioscorea alata</name>
    <name type="common">Purple yam</name>
    <dbReference type="NCBI Taxonomy" id="55571"/>
    <lineage>
        <taxon>Eukaryota</taxon>
        <taxon>Viridiplantae</taxon>
        <taxon>Streptophyta</taxon>
        <taxon>Embryophyta</taxon>
        <taxon>Tracheophyta</taxon>
        <taxon>Spermatophyta</taxon>
        <taxon>Magnoliopsida</taxon>
        <taxon>Liliopsida</taxon>
        <taxon>Dioscoreales</taxon>
        <taxon>Dioscoreaceae</taxon>
        <taxon>Dioscorea</taxon>
    </lineage>
</organism>
<reference evidence="2" key="1">
    <citation type="journal article" date="2022" name="Nat. Commun.">
        <title>Chromosome evolution and the genetic basis of agronomically important traits in greater yam.</title>
        <authorList>
            <person name="Bredeson J.V."/>
            <person name="Lyons J.B."/>
            <person name="Oniyinde I.O."/>
            <person name="Okereke N.R."/>
            <person name="Kolade O."/>
            <person name="Nnabue I."/>
            <person name="Nwadili C.O."/>
            <person name="Hribova E."/>
            <person name="Parker M."/>
            <person name="Nwogha J."/>
            <person name="Shu S."/>
            <person name="Carlson J."/>
            <person name="Kariba R."/>
            <person name="Muthemba S."/>
            <person name="Knop K."/>
            <person name="Barton G.J."/>
            <person name="Sherwood A.V."/>
            <person name="Lopez-Montes A."/>
            <person name="Asiedu R."/>
            <person name="Jamnadass R."/>
            <person name="Muchugi A."/>
            <person name="Goodstein D."/>
            <person name="Egesi C.N."/>
            <person name="Featherston J."/>
            <person name="Asfaw A."/>
            <person name="Simpson G.G."/>
            <person name="Dolezel J."/>
            <person name="Hendre P.S."/>
            <person name="Van Deynze A."/>
            <person name="Kumar P.L."/>
            <person name="Obidiegwu J.E."/>
            <person name="Bhattacharjee R."/>
            <person name="Rokhsar D.S."/>
        </authorList>
    </citation>
    <scope>NUCLEOTIDE SEQUENCE [LARGE SCALE GENOMIC DNA]</scope>
    <source>
        <strain evidence="2">cv. TDa95/00328</strain>
    </source>
</reference>
<proteinExistence type="predicted"/>
<keyword evidence="2" id="KW-1185">Reference proteome</keyword>
<evidence type="ECO:0000313" key="1">
    <source>
        <dbReference type="EMBL" id="KAH7681602.1"/>
    </source>
</evidence>
<accession>A0ACB7W1Q4</accession>
<gene>
    <name evidence="1" type="ORF">IHE45_05G068800</name>
</gene>